<gene>
    <name evidence="1" type="ORF">EPUL_006398</name>
</gene>
<dbReference type="AlphaFoldDB" id="A0A2S4PMM2"/>
<keyword evidence="2" id="KW-1185">Reference proteome</keyword>
<evidence type="ECO:0000313" key="1">
    <source>
        <dbReference type="EMBL" id="POS83270.1"/>
    </source>
</evidence>
<dbReference type="OrthoDB" id="6783335at2759"/>
<evidence type="ECO:0000313" key="2">
    <source>
        <dbReference type="Proteomes" id="UP000237438"/>
    </source>
</evidence>
<accession>A0A2S4PMM2</accession>
<name>A0A2S4PMM2_9PEZI</name>
<sequence length="137" mass="15965">MDGLLLDEFAFVQESVPIRYMNWKRRPQNDERTGFVRLYVPESKANTFPSRLCVCSEAVSIRRIRKRQQIVHIQIAGKREFLRATGQQLISPTPTPSPNITNVTENDYHSSLVRKHKYRRVAIMPVVGRIRFTPVNK</sequence>
<organism evidence="1 2">
    <name type="scientific">Erysiphe pulchra</name>
    <dbReference type="NCBI Taxonomy" id="225359"/>
    <lineage>
        <taxon>Eukaryota</taxon>
        <taxon>Fungi</taxon>
        <taxon>Dikarya</taxon>
        <taxon>Ascomycota</taxon>
        <taxon>Pezizomycotina</taxon>
        <taxon>Leotiomycetes</taxon>
        <taxon>Erysiphales</taxon>
        <taxon>Erysiphaceae</taxon>
        <taxon>Erysiphe</taxon>
    </lineage>
</organism>
<protein>
    <submittedName>
        <fullName evidence="1">Uncharacterized protein</fullName>
    </submittedName>
</protein>
<reference evidence="1 2" key="1">
    <citation type="submission" date="2017-10" db="EMBL/GenBank/DDBJ databases">
        <title>Development of genomic resources for the powdery mildew, Erysiphe pulchra.</title>
        <authorList>
            <person name="Wadl P.A."/>
            <person name="Mack B.M."/>
            <person name="Moore G."/>
            <person name="Beltz S.B."/>
        </authorList>
    </citation>
    <scope>NUCLEOTIDE SEQUENCE [LARGE SCALE GENOMIC DNA]</scope>
    <source>
        <strain evidence="1">Cflorida</strain>
    </source>
</reference>
<comment type="caution">
    <text evidence="1">The sequence shown here is derived from an EMBL/GenBank/DDBJ whole genome shotgun (WGS) entry which is preliminary data.</text>
</comment>
<dbReference type="EMBL" id="PEDP01001745">
    <property type="protein sequence ID" value="POS83270.1"/>
    <property type="molecule type" value="Genomic_DNA"/>
</dbReference>
<proteinExistence type="predicted"/>
<dbReference type="Proteomes" id="UP000237438">
    <property type="component" value="Unassembled WGS sequence"/>
</dbReference>